<dbReference type="Proteomes" id="UP000814140">
    <property type="component" value="Unassembled WGS sequence"/>
</dbReference>
<name>A0ACB8SZL5_9AGAM</name>
<organism evidence="1 2">
    <name type="scientific">Artomyces pyxidatus</name>
    <dbReference type="NCBI Taxonomy" id="48021"/>
    <lineage>
        <taxon>Eukaryota</taxon>
        <taxon>Fungi</taxon>
        <taxon>Dikarya</taxon>
        <taxon>Basidiomycota</taxon>
        <taxon>Agaricomycotina</taxon>
        <taxon>Agaricomycetes</taxon>
        <taxon>Russulales</taxon>
        <taxon>Auriscalpiaceae</taxon>
        <taxon>Artomyces</taxon>
    </lineage>
</organism>
<keyword evidence="2" id="KW-1185">Reference proteome</keyword>
<dbReference type="EMBL" id="MU277213">
    <property type="protein sequence ID" value="KAI0061283.1"/>
    <property type="molecule type" value="Genomic_DNA"/>
</dbReference>
<protein>
    <submittedName>
        <fullName evidence="1">Uncharacterized protein</fullName>
    </submittedName>
</protein>
<reference evidence="1" key="2">
    <citation type="journal article" date="2022" name="New Phytol.">
        <title>Evolutionary transition to the ectomycorrhizal habit in the genomes of a hyperdiverse lineage of mushroom-forming fungi.</title>
        <authorList>
            <person name="Looney B."/>
            <person name="Miyauchi S."/>
            <person name="Morin E."/>
            <person name="Drula E."/>
            <person name="Courty P.E."/>
            <person name="Kohler A."/>
            <person name="Kuo A."/>
            <person name="LaButti K."/>
            <person name="Pangilinan J."/>
            <person name="Lipzen A."/>
            <person name="Riley R."/>
            <person name="Andreopoulos W."/>
            <person name="He G."/>
            <person name="Johnson J."/>
            <person name="Nolan M."/>
            <person name="Tritt A."/>
            <person name="Barry K.W."/>
            <person name="Grigoriev I.V."/>
            <person name="Nagy L.G."/>
            <person name="Hibbett D."/>
            <person name="Henrissat B."/>
            <person name="Matheny P.B."/>
            <person name="Labbe J."/>
            <person name="Martin F.M."/>
        </authorList>
    </citation>
    <scope>NUCLEOTIDE SEQUENCE</scope>
    <source>
        <strain evidence="1">HHB10654</strain>
    </source>
</reference>
<evidence type="ECO:0000313" key="1">
    <source>
        <dbReference type="EMBL" id="KAI0061283.1"/>
    </source>
</evidence>
<reference evidence="1" key="1">
    <citation type="submission" date="2021-03" db="EMBL/GenBank/DDBJ databases">
        <authorList>
            <consortium name="DOE Joint Genome Institute"/>
            <person name="Ahrendt S."/>
            <person name="Looney B.P."/>
            <person name="Miyauchi S."/>
            <person name="Morin E."/>
            <person name="Drula E."/>
            <person name="Courty P.E."/>
            <person name="Chicoki N."/>
            <person name="Fauchery L."/>
            <person name="Kohler A."/>
            <person name="Kuo A."/>
            <person name="Labutti K."/>
            <person name="Pangilinan J."/>
            <person name="Lipzen A."/>
            <person name="Riley R."/>
            <person name="Andreopoulos W."/>
            <person name="He G."/>
            <person name="Johnson J."/>
            <person name="Barry K.W."/>
            <person name="Grigoriev I.V."/>
            <person name="Nagy L."/>
            <person name="Hibbett D."/>
            <person name="Henrissat B."/>
            <person name="Matheny P.B."/>
            <person name="Labbe J."/>
            <person name="Martin F."/>
        </authorList>
    </citation>
    <scope>NUCLEOTIDE SEQUENCE</scope>
    <source>
        <strain evidence="1">HHB10654</strain>
    </source>
</reference>
<sequence>ELADRARVETGPHNQPIEHWLRFAEVARRAGDRGLDSGHLEYAFVEYAKASIVVVEVLPQHRDYDKLLTGRQQTDLDVV</sequence>
<comment type="caution">
    <text evidence="1">The sequence shown here is derived from an EMBL/GenBank/DDBJ whole genome shotgun (WGS) entry which is preliminary data.</text>
</comment>
<gene>
    <name evidence="1" type="ORF">BV25DRAFT_1770790</name>
</gene>
<feature type="non-terminal residue" evidence="1">
    <location>
        <position position="1"/>
    </location>
</feature>
<feature type="non-terminal residue" evidence="1">
    <location>
        <position position="79"/>
    </location>
</feature>
<accession>A0ACB8SZL5</accession>
<evidence type="ECO:0000313" key="2">
    <source>
        <dbReference type="Proteomes" id="UP000814140"/>
    </source>
</evidence>
<proteinExistence type="predicted"/>